<evidence type="ECO:0000256" key="2">
    <source>
        <dbReference type="ARBA" id="ARBA00022999"/>
    </source>
</evidence>
<dbReference type="AlphaFoldDB" id="A0A8J6L6N3"/>
<dbReference type="GO" id="GO:0005068">
    <property type="term" value="F:transmembrane receptor protein tyrosine kinase adaptor activity"/>
    <property type="evidence" value="ECO:0007669"/>
    <property type="project" value="TreeGrafter"/>
</dbReference>
<name>A0A8J6L6N3_MICOH</name>
<gene>
    <name evidence="5" type="ORF">LTLLF_125300</name>
</gene>
<comment type="caution">
    <text evidence="5">The sequence shown here is derived from an EMBL/GenBank/DDBJ whole genome shotgun (WGS) entry which is preliminary data.</text>
</comment>
<dbReference type="Pfam" id="PF08916">
    <property type="entry name" value="Phe_ZIP"/>
    <property type="match status" value="1"/>
</dbReference>
<feature type="compositionally biased region" description="Low complexity" evidence="3">
    <location>
        <begin position="130"/>
        <end position="152"/>
    </location>
</feature>
<evidence type="ECO:0000313" key="5">
    <source>
        <dbReference type="EMBL" id="KAH0516457.1"/>
    </source>
</evidence>
<sequence>MNSTPYLEDGAFPSPPALLPAPPRSWQGFCEYHVRAAALDLAHNFHLYLASHPQYAEHGSETAFLVILLSYSYTTSKLKCPRVSGSFSPPVLAPLSPSMEITPPHDLSFDSCRVGRSLAVLGPSLSSEDLTGPLPSSASSTSTLSSKLKFKK</sequence>
<dbReference type="InterPro" id="IPR036290">
    <property type="entry name" value="Phe_ZIP_sf"/>
</dbReference>
<keyword evidence="1" id="KW-0597">Phosphoprotein</keyword>
<evidence type="ECO:0000313" key="6">
    <source>
        <dbReference type="Proteomes" id="UP000710432"/>
    </source>
</evidence>
<evidence type="ECO:0000256" key="3">
    <source>
        <dbReference type="SAM" id="MobiDB-lite"/>
    </source>
</evidence>
<reference evidence="5" key="1">
    <citation type="submission" date="2020-03" db="EMBL/GenBank/DDBJ databases">
        <title>Studies in the Genomics of Life Span.</title>
        <authorList>
            <person name="Glass D."/>
        </authorList>
    </citation>
    <scope>NUCLEOTIDE SEQUENCE</scope>
    <source>
        <strain evidence="5">LTLLF</strain>
        <tissue evidence="5">Muscle</tissue>
    </source>
</reference>
<proteinExistence type="predicted"/>
<dbReference type="GO" id="GO:0005886">
    <property type="term" value="C:plasma membrane"/>
    <property type="evidence" value="ECO:0007669"/>
    <property type="project" value="TreeGrafter"/>
</dbReference>
<organism evidence="5 6">
    <name type="scientific">Microtus ochrogaster</name>
    <name type="common">Prairie vole</name>
    <dbReference type="NCBI Taxonomy" id="79684"/>
    <lineage>
        <taxon>Eukaryota</taxon>
        <taxon>Metazoa</taxon>
        <taxon>Chordata</taxon>
        <taxon>Craniata</taxon>
        <taxon>Vertebrata</taxon>
        <taxon>Euteleostomi</taxon>
        <taxon>Mammalia</taxon>
        <taxon>Eutheria</taxon>
        <taxon>Euarchontoglires</taxon>
        <taxon>Glires</taxon>
        <taxon>Rodentia</taxon>
        <taxon>Myomorpha</taxon>
        <taxon>Muroidea</taxon>
        <taxon>Cricetidae</taxon>
        <taxon>Arvicolinae</taxon>
        <taxon>Microtus</taxon>
    </lineage>
</organism>
<keyword evidence="2" id="KW-0727">SH2 domain</keyword>
<evidence type="ECO:0000259" key="4">
    <source>
        <dbReference type="Pfam" id="PF08916"/>
    </source>
</evidence>
<dbReference type="PANTHER" id="PTHR10872:SF3">
    <property type="entry name" value="SH2B ADAPTER PROTEIN 1"/>
    <property type="match status" value="1"/>
</dbReference>
<dbReference type="Proteomes" id="UP000710432">
    <property type="component" value="Unassembled WGS sequence"/>
</dbReference>
<protein>
    <submittedName>
        <fullName evidence="5">SH2B adapter protein 1</fullName>
    </submittedName>
</protein>
<accession>A0A8J6L6N3</accession>
<dbReference type="Gene3D" id="6.10.140.110">
    <property type="match status" value="1"/>
</dbReference>
<dbReference type="InterPro" id="IPR030523">
    <property type="entry name" value="SH2B"/>
</dbReference>
<dbReference type="SUPFAM" id="SSF109805">
    <property type="entry name" value="Phenylalanine zipper"/>
    <property type="match status" value="1"/>
</dbReference>
<dbReference type="GO" id="GO:0035556">
    <property type="term" value="P:intracellular signal transduction"/>
    <property type="evidence" value="ECO:0007669"/>
    <property type="project" value="TreeGrafter"/>
</dbReference>
<dbReference type="EMBL" id="JAATJU010020198">
    <property type="protein sequence ID" value="KAH0516457.1"/>
    <property type="molecule type" value="Genomic_DNA"/>
</dbReference>
<feature type="region of interest" description="Disordered" evidence="3">
    <location>
        <begin position="126"/>
        <end position="152"/>
    </location>
</feature>
<feature type="domain" description="Phenylalanine zipper" evidence="4">
    <location>
        <begin position="25"/>
        <end position="65"/>
    </location>
</feature>
<dbReference type="PANTHER" id="PTHR10872">
    <property type="entry name" value="SH2B ADAPTER PROTEIN"/>
    <property type="match status" value="1"/>
</dbReference>
<evidence type="ECO:0000256" key="1">
    <source>
        <dbReference type="ARBA" id="ARBA00022553"/>
    </source>
</evidence>
<dbReference type="InterPro" id="IPR015012">
    <property type="entry name" value="Phe_ZIP"/>
</dbReference>